<keyword evidence="3" id="KW-1185">Reference proteome</keyword>
<accession>A0ABN7SHM5</accession>
<organism evidence="2 3">
    <name type="scientific">Oikopleura dioica</name>
    <name type="common">Tunicate</name>
    <dbReference type="NCBI Taxonomy" id="34765"/>
    <lineage>
        <taxon>Eukaryota</taxon>
        <taxon>Metazoa</taxon>
        <taxon>Chordata</taxon>
        <taxon>Tunicata</taxon>
        <taxon>Appendicularia</taxon>
        <taxon>Copelata</taxon>
        <taxon>Oikopleuridae</taxon>
        <taxon>Oikopleura</taxon>
    </lineage>
</organism>
<feature type="region of interest" description="Disordered" evidence="1">
    <location>
        <begin position="59"/>
        <end position="150"/>
    </location>
</feature>
<feature type="compositionally biased region" description="Basic and acidic residues" evidence="1">
    <location>
        <begin position="93"/>
        <end position="123"/>
    </location>
</feature>
<evidence type="ECO:0000256" key="1">
    <source>
        <dbReference type="SAM" id="MobiDB-lite"/>
    </source>
</evidence>
<name>A0ABN7SHM5_OIKDI</name>
<gene>
    <name evidence="2" type="ORF">OKIOD_LOCUS8328</name>
</gene>
<dbReference type="EMBL" id="OU015569">
    <property type="protein sequence ID" value="CAG5099958.1"/>
    <property type="molecule type" value="Genomic_DNA"/>
</dbReference>
<evidence type="ECO:0000313" key="2">
    <source>
        <dbReference type="EMBL" id="CAG5099958.1"/>
    </source>
</evidence>
<dbReference type="Proteomes" id="UP001158576">
    <property type="component" value="Chromosome XSR"/>
</dbReference>
<feature type="compositionally biased region" description="Basic residues" evidence="1">
    <location>
        <begin position="124"/>
        <end position="134"/>
    </location>
</feature>
<feature type="compositionally biased region" description="Basic residues" evidence="1">
    <location>
        <begin position="75"/>
        <end position="86"/>
    </location>
</feature>
<evidence type="ECO:0000313" key="3">
    <source>
        <dbReference type="Proteomes" id="UP001158576"/>
    </source>
</evidence>
<reference evidence="2 3" key="1">
    <citation type="submission" date="2021-04" db="EMBL/GenBank/DDBJ databases">
        <authorList>
            <person name="Bliznina A."/>
        </authorList>
    </citation>
    <scope>NUCLEOTIDE SEQUENCE [LARGE SCALE GENOMIC DNA]</scope>
</reference>
<sequence length="150" mass="17097">MTDSIRYLNFYELALLSQSVGTERASKMVMSRSRGPVEMKIDQETAEKMKILPRDEWVTVPLPSSKSPFQEENKKQRKQKTVKKGSLKPTKPLSDEQKEKLFGKENARKSASPEKIKNDEAPKKNKSKAKKPNKGKAPNAIRKTKKPSRL</sequence>
<protein>
    <submittedName>
        <fullName evidence="2">Oidioi.mRNA.OKI2018_I69.XSR.g16770.t1.cds</fullName>
    </submittedName>
</protein>
<proteinExistence type="predicted"/>